<name>A0ABP8IEL3_9GAMM</name>
<reference evidence="3" key="1">
    <citation type="journal article" date="2019" name="Int. J. Syst. Evol. Microbiol.">
        <title>The Global Catalogue of Microorganisms (GCM) 10K type strain sequencing project: providing services to taxonomists for standard genome sequencing and annotation.</title>
        <authorList>
            <consortium name="The Broad Institute Genomics Platform"/>
            <consortium name="The Broad Institute Genome Sequencing Center for Infectious Disease"/>
            <person name="Wu L."/>
            <person name="Ma J."/>
        </authorList>
    </citation>
    <scope>NUCLEOTIDE SEQUENCE [LARGE SCALE GENOMIC DNA]</scope>
    <source>
        <strain evidence="3">JCM 17728</strain>
    </source>
</reference>
<sequence>MKLTSQVKVVTALVLMSLSGIATAQDVSASDSWTPYFFDGGAGESNSPLSSKVIPLYSERFNDAAFNSNNELSIGLEDGNEGLWKFSLDLNQSPESLFSEEQYHLNASYTPEGDNSTFYINYGNKRVPVSIKVDEFLDYNQAGAEGSDIALGFEQNVNDNWAVSISYTKSELERLDVDSSTIGFSNSSPVSQQYWFDLNKDGLPEAVNLMSDLGATPGYNKALDGIEIRLTRQVSDYISVGSSLYQSSTSFDWQPYQFNDLESFASELKETGISLFSQIDFSSEWSMDTRLSHKSYQESSPQIVSLISEETDRLDFDSTTLDIGVKYQGRWQDIGLVIRIDLVNLLGTESVGEHQQSFDNNGLAPYTFETPKYIKLSGSINF</sequence>
<evidence type="ECO:0000256" key="1">
    <source>
        <dbReference type="SAM" id="SignalP"/>
    </source>
</evidence>
<proteinExistence type="predicted"/>
<dbReference type="EMBL" id="BAABFV010000001">
    <property type="protein sequence ID" value="GAA4357270.1"/>
    <property type="molecule type" value="Genomic_DNA"/>
</dbReference>
<feature type="signal peptide" evidence="1">
    <location>
        <begin position="1"/>
        <end position="24"/>
    </location>
</feature>
<accession>A0ABP8IEL3</accession>
<protein>
    <recommendedName>
        <fullName evidence="4">TonB-dependent receptor-like beta-barrel domain-containing protein</fullName>
    </recommendedName>
</protein>
<feature type="chain" id="PRO_5046021542" description="TonB-dependent receptor-like beta-barrel domain-containing protein" evidence="1">
    <location>
        <begin position="25"/>
        <end position="382"/>
    </location>
</feature>
<organism evidence="2 3">
    <name type="scientific">Kangiella marina</name>
    <dbReference type="NCBI Taxonomy" id="1079178"/>
    <lineage>
        <taxon>Bacteria</taxon>
        <taxon>Pseudomonadati</taxon>
        <taxon>Pseudomonadota</taxon>
        <taxon>Gammaproteobacteria</taxon>
        <taxon>Kangiellales</taxon>
        <taxon>Kangiellaceae</taxon>
        <taxon>Kangiella</taxon>
    </lineage>
</organism>
<keyword evidence="1" id="KW-0732">Signal</keyword>
<evidence type="ECO:0000313" key="2">
    <source>
        <dbReference type="EMBL" id="GAA4357270.1"/>
    </source>
</evidence>
<dbReference type="RefSeq" id="WP_345291725.1">
    <property type="nucleotide sequence ID" value="NZ_BAABFV010000001.1"/>
</dbReference>
<evidence type="ECO:0008006" key="4">
    <source>
        <dbReference type="Google" id="ProtNLM"/>
    </source>
</evidence>
<comment type="caution">
    <text evidence="2">The sequence shown here is derived from an EMBL/GenBank/DDBJ whole genome shotgun (WGS) entry which is preliminary data.</text>
</comment>
<gene>
    <name evidence="2" type="ORF">GCM10023151_06080</name>
</gene>
<keyword evidence="3" id="KW-1185">Reference proteome</keyword>
<evidence type="ECO:0000313" key="3">
    <source>
        <dbReference type="Proteomes" id="UP001501011"/>
    </source>
</evidence>
<dbReference type="Proteomes" id="UP001501011">
    <property type="component" value="Unassembled WGS sequence"/>
</dbReference>